<keyword evidence="6" id="KW-1185">Reference proteome</keyword>
<dbReference type="InterPro" id="IPR013783">
    <property type="entry name" value="Ig-like_fold"/>
</dbReference>
<evidence type="ECO:0000313" key="5">
    <source>
        <dbReference type="Ensembl" id="ENSPEMP00000034825.1"/>
    </source>
</evidence>
<evidence type="ECO:0000313" key="6">
    <source>
        <dbReference type="Proteomes" id="UP000694547"/>
    </source>
</evidence>
<protein>
    <recommendedName>
        <fullName evidence="4">Ig-like domain-containing protein</fullName>
    </recommendedName>
</protein>
<reference evidence="5" key="3">
    <citation type="submission" date="2025-09" db="UniProtKB">
        <authorList>
            <consortium name="Ensembl"/>
        </authorList>
    </citation>
    <scope>IDENTIFICATION</scope>
</reference>
<dbReference type="GO" id="GO:0005886">
    <property type="term" value="C:plasma membrane"/>
    <property type="evidence" value="ECO:0007669"/>
    <property type="project" value="UniProtKB-ARBA"/>
</dbReference>
<keyword evidence="1" id="KW-0391">Immunity</keyword>
<evidence type="ECO:0000256" key="1">
    <source>
        <dbReference type="ARBA" id="ARBA00022859"/>
    </source>
</evidence>
<dbReference type="GO" id="GO:0005576">
    <property type="term" value="C:extracellular region"/>
    <property type="evidence" value="ECO:0007669"/>
    <property type="project" value="UniProtKB-ARBA"/>
</dbReference>
<sequence length="101" mass="11358">QVQLVQSGPELKQPGQSVKISCKASGYTFTYYGMHWVKQTPGQGLKWMGWINTYSGNPTYAEDFKSQFVFSLDTSISTAYLQIGNLKNEYTAMYYCAKGTV</sequence>
<dbReference type="Gene3D" id="2.60.40.10">
    <property type="entry name" value="Immunoglobulins"/>
    <property type="match status" value="1"/>
</dbReference>
<name>A0A8C8UFQ4_PERMB</name>
<dbReference type="PROSITE" id="PS50835">
    <property type="entry name" value="IG_LIKE"/>
    <property type="match status" value="1"/>
</dbReference>
<keyword evidence="2" id="KW-1064">Adaptive immunity</keyword>
<dbReference type="GO" id="GO:0019814">
    <property type="term" value="C:immunoglobulin complex"/>
    <property type="evidence" value="ECO:0007669"/>
    <property type="project" value="UniProtKB-KW"/>
</dbReference>
<evidence type="ECO:0000256" key="3">
    <source>
        <dbReference type="ARBA" id="ARBA00043265"/>
    </source>
</evidence>
<dbReference type="SMART" id="SM00406">
    <property type="entry name" value="IGv"/>
    <property type="match status" value="1"/>
</dbReference>
<evidence type="ECO:0000256" key="2">
    <source>
        <dbReference type="ARBA" id="ARBA00023130"/>
    </source>
</evidence>
<keyword evidence="3" id="KW-1280">Immunoglobulin</keyword>
<feature type="domain" description="Ig-like" evidence="4">
    <location>
        <begin position="1"/>
        <end position="101"/>
    </location>
</feature>
<dbReference type="Proteomes" id="UP000694547">
    <property type="component" value="Chromosome 14"/>
</dbReference>
<dbReference type="AlphaFoldDB" id="A0A8C8UFQ4"/>
<accession>A0A8C8UFQ4</accession>
<dbReference type="GeneTree" id="ENSGT00940000161255"/>
<organism evidence="5 6">
    <name type="scientific">Peromyscus maniculatus bairdii</name>
    <name type="common">Prairie deer mouse</name>
    <dbReference type="NCBI Taxonomy" id="230844"/>
    <lineage>
        <taxon>Eukaryota</taxon>
        <taxon>Metazoa</taxon>
        <taxon>Chordata</taxon>
        <taxon>Craniata</taxon>
        <taxon>Vertebrata</taxon>
        <taxon>Euteleostomi</taxon>
        <taxon>Mammalia</taxon>
        <taxon>Eutheria</taxon>
        <taxon>Euarchontoglires</taxon>
        <taxon>Glires</taxon>
        <taxon>Rodentia</taxon>
        <taxon>Myomorpha</taxon>
        <taxon>Muroidea</taxon>
        <taxon>Cricetidae</taxon>
        <taxon>Neotominae</taxon>
        <taxon>Peromyscus</taxon>
    </lineage>
</organism>
<reference evidence="5" key="2">
    <citation type="submission" date="2025-08" db="UniProtKB">
        <authorList>
            <consortium name="Ensembl"/>
        </authorList>
    </citation>
    <scope>IDENTIFICATION</scope>
</reference>
<dbReference type="Ensembl" id="ENSPEMT00000036824.1">
    <property type="protein sequence ID" value="ENSPEMP00000034825.1"/>
    <property type="gene ID" value="ENSPEMG00000030511.1"/>
</dbReference>
<dbReference type="InterPro" id="IPR036179">
    <property type="entry name" value="Ig-like_dom_sf"/>
</dbReference>
<dbReference type="SUPFAM" id="SSF48726">
    <property type="entry name" value="Immunoglobulin"/>
    <property type="match status" value="1"/>
</dbReference>
<dbReference type="InterPro" id="IPR013106">
    <property type="entry name" value="Ig_V-set"/>
</dbReference>
<dbReference type="GO" id="GO:0002250">
    <property type="term" value="P:adaptive immune response"/>
    <property type="evidence" value="ECO:0007669"/>
    <property type="project" value="UniProtKB-KW"/>
</dbReference>
<proteinExistence type="predicted"/>
<dbReference type="InterPro" id="IPR050199">
    <property type="entry name" value="IgHV"/>
</dbReference>
<reference evidence="5 6" key="1">
    <citation type="submission" date="2018-10" db="EMBL/GenBank/DDBJ databases">
        <title>Improved assembly of the deer mouse Peromyscus maniculatus genome.</title>
        <authorList>
            <person name="Lassance J.-M."/>
            <person name="Hoekstra H.E."/>
        </authorList>
    </citation>
    <scope>NUCLEOTIDE SEQUENCE [LARGE SCALE GENOMIC DNA]</scope>
</reference>
<dbReference type="PANTHER" id="PTHR23266">
    <property type="entry name" value="IMMUNOGLOBULIN HEAVY CHAIN"/>
    <property type="match status" value="1"/>
</dbReference>
<dbReference type="InterPro" id="IPR007110">
    <property type="entry name" value="Ig-like_dom"/>
</dbReference>
<dbReference type="Pfam" id="PF07686">
    <property type="entry name" value="V-set"/>
    <property type="match status" value="1"/>
</dbReference>
<evidence type="ECO:0000259" key="4">
    <source>
        <dbReference type="PROSITE" id="PS50835"/>
    </source>
</evidence>
<dbReference type="FunFam" id="2.60.40.10:FF:000556">
    <property type="entry name" value="Immunoglobulin heavy variable 7-81 (non-functional)"/>
    <property type="match status" value="1"/>
</dbReference>